<protein>
    <recommendedName>
        <fullName evidence="2">UPF0235 protein FNU76_05785</fullName>
    </recommendedName>
</protein>
<dbReference type="SMART" id="SM01152">
    <property type="entry name" value="DUF167"/>
    <property type="match status" value="1"/>
</dbReference>
<dbReference type="Pfam" id="PF02594">
    <property type="entry name" value="DUF167"/>
    <property type="match status" value="1"/>
</dbReference>
<proteinExistence type="inferred from homology"/>
<dbReference type="Gene3D" id="3.30.1200.10">
    <property type="entry name" value="YggU-like"/>
    <property type="match status" value="1"/>
</dbReference>
<dbReference type="SUPFAM" id="SSF69786">
    <property type="entry name" value="YggU-like"/>
    <property type="match status" value="1"/>
</dbReference>
<dbReference type="OrthoDB" id="9800587at2"/>
<dbReference type="EMBL" id="CP041730">
    <property type="protein sequence ID" value="QDQ25900.1"/>
    <property type="molecule type" value="Genomic_DNA"/>
</dbReference>
<dbReference type="HAMAP" id="MF_00634">
    <property type="entry name" value="UPF0235"/>
    <property type="match status" value="1"/>
</dbReference>
<name>A0A516SCN2_9NEIS</name>
<dbReference type="PANTHER" id="PTHR13420">
    <property type="entry name" value="UPF0235 PROTEIN C15ORF40"/>
    <property type="match status" value="1"/>
</dbReference>
<dbReference type="GO" id="GO:0005737">
    <property type="term" value="C:cytoplasm"/>
    <property type="evidence" value="ECO:0007669"/>
    <property type="project" value="TreeGrafter"/>
</dbReference>
<dbReference type="Proteomes" id="UP000317550">
    <property type="component" value="Chromosome"/>
</dbReference>
<evidence type="ECO:0000256" key="1">
    <source>
        <dbReference type="ARBA" id="ARBA00010364"/>
    </source>
</evidence>
<dbReference type="InterPro" id="IPR036591">
    <property type="entry name" value="YggU-like_sf"/>
</dbReference>
<gene>
    <name evidence="3" type="ORF">FNU76_05785</name>
</gene>
<dbReference type="KEGG" id="cari:FNU76_05785"/>
<dbReference type="NCBIfam" id="TIGR00251">
    <property type="entry name" value="DUF167 family protein"/>
    <property type="match status" value="1"/>
</dbReference>
<evidence type="ECO:0000256" key="2">
    <source>
        <dbReference type="HAMAP-Rule" id="MF_00634"/>
    </source>
</evidence>
<dbReference type="InterPro" id="IPR003746">
    <property type="entry name" value="DUF167"/>
</dbReference>
<evidence type="ECO:0000313" key="4">
    <source>
        <dbReference type="Proteomes" id="UP000317550"/>
    </source>
</evidence>
<dbReference type="RefSeq" id="WP_143856823.1">
    <property type="nucleotide sequence ID" value="NZ_CP041730.1"/>
</dbReference>
<dbReference type="AlphaFoldDB" id="A0A516SCN2"/>
<dbReference type="PANTHER" id="PTHR13420:SF7">
    <property type="entry name" value="UPF0235 PROTEIN C15ORF40"/>
    <property type="match status" value="1"/>
</dbReference>
<sequence>MSTAPDRQQAWMRPDGGDWLLQLYLQPGARKTEVAGLHDGELKLRLNAPPVEGKANKALLAWLADWFAVPRHGVVLESGELSRHKRIRIIGSTRSPAELLA</sequence>
<accession>A0A516SCN2</accession>
<reference evidence="4" key="1">
    <citation type="submission" date="2019-07" db="EMBL/GenBank/DDBJ databases">
        <title>Chitinimonas sp. nov., isolated from Ny-Alesund, arctica soil.</title>
        <authorList>
            <person name="Xu Q."/>
            <person name="Peng F."/>
        </authorList>
    </citation>
    <scope>NUCLEOTIDE SEQUENCE [LARGE SCALE GENOMIC DNA]</scope>
    <source>
        <strain evidence="4">R3-44</strain>
    </source>
</reference>
<comment type="similarity">
    <text evidence="1 2">Belongs to the UPF0235 family.</text>
</comment>
<keyword evidence="4" id="KW-1185">Reference proteome</keyword>
<organism evidence="3 4">
    <name type="scientific">Chitinimonas arctica</name>
    <dbReference type="NCBI Taxonomy" id="2594795"/>
    <lineage>
        <taxon>Bacteria</taxon>
        <taxon>Pseudomonadati</taxon>
        <taxon>Pseudomonadota</taxon>
        <taxon>Betaproteobacteria</taxon>
        <taxon>Neisseriales</taxon>
        <taxon>Chitinibacteraceae</taxon>
        <taxon>Chitinimonas</taxon>
    </lineage>
</organism>
<evidence type="ECO:0000313" key="3">
    <source>
        <dbReference type="EMBL" id="QDQ25900.1"/>
    </source>
</evidence>